<feature type="transmembrane region" description="Helical" evidence="5">
    <location>
        <begin position="481"/>
        <end position="504"/>
    </location>
</feature>
<keyword evidence="5" id="KW-0812">Transmembrane</keyword>
<evidence type="ECO:0000256" key="3">
    <source>
        <dbReference type="ARBA" id="ARBA00022679"/>
    </source>
</evidence>
<dbReference type="EMBL" id="GECU01019619">
    <property type="protein sequence ID" value="JAS88087.1"/>
    <property type="molecule type" value="Transcribed_RNA"/>
</dbReference>
<dbReference type="InterPro" id="IPR050271">
    <property type="entry name" value="UDP-glycosyltransferase"/>
</dbReference>
<dbReference type="FunFam" id="3.40.50.2000:FF:000021">
    <property type="entry name" value="UDP-glucuronosyltransferase"/>
    <property type="match status" value="1"/>
</dbReference>
<dbReference type="Gene3D" id="3.40.50.2000">
    <property type="entry name" value="Glycogen Phosphorylase B"/>
    <property type="match status" value="1"/>
</dbReference>
<dbReference type="PANTHER" id="PTHR48043">
    <property type="entry name" value="EG:EG0003.4 PROTEIN-RELATED"/>
    <property type="match status" value="1"/>
</dbReference>
<dbReference type="CDD" id="cd03784">
    <property type="entry name" value="GT1_Gtf-like"/>
    <property type="match status" value="1"/>
</dbReference>
<organism evidence="7">
    <name type="scientific">Homalodisca liturata</name>
    <dbReference type="NCBI Taxonomy" id="320908"/>
    <lineage>
        <taxon>Eukaryota</taxon>
        <taxon>Metazoa</taxon>
        <taxon>Ecdysozoa</taxon>
        <taxon>Arthropoda</taxon>
        <taxon>Hexapoda</taxon>
        <taxon>Insecta</taxon>
        <taxon>Pterygota</taxon>
        <taxon>Neoptera</taxon>
        <taxon>Paraneoptera</taxon>
        <taxon>Hemiptera</taxon>
        <taxon>Auchenorrhyncha</taxon>
        <taxon>Membracoidea</taxon>
        <taxon>Cicadellidae</taxon>
        <taxon>Cicadellinae</taxon>
        <taxon>Proconiini</taxon>
        <taxon>Homalodisca</taxon>
    </lineage>
</organism>
<dbReference type="GO" id="GO:0016020">
    <property type="term" value="C:membrane"/>
    <property type="evidence" value="ECO:0007669"/>
    <property type="project" value="UniProtKB-SubCell"/>
</dbReference>
<comment type="similarity">
    <text evidence="1 4">Belongs to the UDP-glycosyltransferase family.</text>
</comment>
<dbReference type="PROSITE" id="PS00375">
    <property type="entry name" value="UDPGT"/>
    <property type="match status" value="1"/>
</dbReference>
<feature type="signal peptide" evidence="5">
    <location>
        <begin position="1"/>
        <end position="22"/>
    </location>
</feature>
<dbReference type="Pfam" id="PF00201">
    <property type="entry name" value="UDPGT"/>
    <property type="match status" value="1"/>
</dbReference>
<reference evidence="7" key="1">
    <citation type="submission" date="2015-11" db="EMBL/GenBank/DDBJ databases">
        <title>De novo transcriptome assembly of four potential Pierce s Disease insect vectors from Arizona vineyards.</title>
        <authorList>
            <person name="Tassone E.E."/>
        </authorList>
    </citation>
    <scope>NUCLEOTIDE SEQUENCE</scope>
</reference>
<dbReference type="SUPFAM" id="SSF53756">
    <property type="entry name" value="UDP-Glycosyltransferase/glycogen phosphorylase"/>
    <property type="match status" value="1"/>
</dbReference>
<evidence type="ECO:0000256" key="2">
    <source>
        <dbReference type="ARBA" id="ARBA00022676"/>
    </source>
</evidence>
<keyword evidence="3 4" id="KW-0808">Transferase</keyword>
<keyword evidence="5" id="KW-0732">Signal</keyword>
<dbReference type="EC" id="2.4.1.17" evidence="5"/>
<evidence type="ECO:0000313" key="6">
    <source>
        <dbReference type="EMBL" id="JAS73508.1"/>
    </source>
</evidence>
<dbReference type="InterPro" id="IPR035595">
    <property type="entry name" value="UDP_glycos_trans_CS"/>
</dbReference>
<keyword evidence="5" id="KW-0472">Membrane</keyword>
<feature type="chain" id="PRO_5008447304" description="UDP-glucuronosyltransferase" evidence="5">
    <location>
        <begin position="23"/>
        <end position="532"/>
    </location>
</feature>
<name>A0A1B6IMC7_9HEMI</name>
<evidence type="ECO:0000256" key="1">
    <source>
        <dbReference type="ARBA" id="ARBA00009995"/>
    </source>
</evidence>
<keyword evidence="5" id="KW-1133">Transmembrane helix</keyword>
<dbReference type="GO" id="GO:0015020">
    <property type="term" value="F:glucuronosyltransferase activity"/>
    <property type="evidence" value="ECO:0007669"/>
    <property type="project" value="UniProtKB-EC"/>
</dbReference>
<comment type="catalytic activity">
    <reaction evidence="5">
        <text>glucuronate acceptor + UDP-alpha-D-glucuronate = acceptor beta-D-glucuronoside + UDP + H(+)</text>
        <dbReference type="Rhea" id="RHEA:21032"/>
        <dbReference type="ChEBI" id="CHEBI:15378"/>
        <dbReference type="ChEBI" id="CHEBI:58052"/>
        <dbReference type="ChEBI" id="CHEBI:58223"/>
        <dbReference type="ChEBI" id="CHEBI:132367"/>
        <dbReference type="ChEBI" id="CHEBI:132368"/>
        <dbReference type="EC" id="2.4.1.17"/>
    </reaction>
</comment>
<dbReference type="PANTHER" id="PTHR48043:SF145">
    <property type="entry name" value="FI06409P-RELATED"/>
    <property type="match status" value="1"/>
</dbReference>
<comment type="subcellular location">
    <subcellularLocation>
        <location evidence="5">Membrane</location>
        <topology evidence="5">Single-pass membrane protein</topology>
    </subcellularLocation>
</comment>
<dbReference type="InterPro" id="IPR002213">
    <property type="entry name" value="UDP_glucos_trans"/>
</dbReference>
<protein>
    <recommendedName>
        <fullName evidence="5">UDP-glucuronosyltransferase</fullName>
        <ecNumber evidence="5">2.4.1.17</ecNumber>
    </recommendedName>
</protein>
<evidence type="ECO:0000313" key="7">
    <source>
        <dbReference type="EMBL" id="JAS88087.1"/>
    </source>
</evidence>
<gene>
    <name evidence="7" type="ORF">g.29719</name>
    <name evidence="6" type="ORF">g.29720</name>
</gene>
<evidence type="ECO:0000256" key="4">
    <source>
        <dbReference type="RuleBase" id="RU003718"/>
    </source>
</evidence>
<dbReference type="EMBL" id="GECU01034198">
    <property type="protein sequence ID" value="JAS73508.1"/>
    <property type="molecule type" value="Transcribed_RNA"/>
</dbReference>
<dbReference type="AlphaFoldDB" id="A0A1B6IMC7"/>
<feature type="non-terminal residue" evidence="7">
    <location>
        <position position="532"/>
    </location>
</feature>
<keyword evidence="2 4" id="KW-0328">Glycosyltransferase</keyword>
<sequence length="532" mass="60182">MMKLQINLLWSVLLVTESVVSGARILAVLPNTFYSHFAFAHSILSELGARGHEVTVYSTRPAPDPLGNMTHIQVVPGYKELIDRLMGYDVVRMYLENLFSGLLLWQVPQVKCEAFLRDEKIQELLHSQKTFDLVISEATRVEESMLVFGHVFNAPTISLWSTGPLPVLNSLTGNSISIAYAPDYTTFTFTDKMTFLERVKNLWATLLSLTFYHLFHLPRQEEFVKKYLPDLDIPPLEVLARNVSLTLINSHPTISYPQPYTPNMIPIGGAHIRQRNATLPQDISQFIDNAPGGVVYFSLGTLMPFQTLSEHLITTFISVFEKLPYKVLVKASPEEMPQIPSNVFPTKWIPQQAVLAHPKCRLFVTHGGLFSQWEALDAGVPVVALPFIGDQFFNARFYEELQVGVRIPLESVTNHSLAAAILEVMENQRYTDEARRVSQLFRSVPIPPMDSAIYWIEYVLKHRGAFHLTPASASLNLHQRALLDIMLVFSITAIIAIVFIYIMCKKCVLLFRKKLPRIEKNAVNSLVSSKNN</sequence>
<proteinExistence type="inferred from homology"/>
<accession>A0A1B6IMC7</accession>
<evidence type="ECO:0000256" key="5">
    <source>
        <dbReference type="RuleBase" id="RU362059"/>
    </source>
</evidence>